<keyword evidence="2 5" id="KW-0812">Transmembrane</keyword>
<keyword evidence="4 5" id="KW-0472">Membrane</keyword>
<feature type="transmembrane region" description="Helical" evidence="5">
    <location>
        <begin position="53"/>
        <end position="71"/>
    </location>
</feature>
<evidence type="ECO:0000313" key="7">
    <source>
        <dbReference type="EMBL" id="ANI18432.1"/>
    </source>
</evidence>
<dbReference type="GO" id="GO:0046943">
    <property type="term" value="F:carboxylic acid transmembrane transporter activity"/>
    <property type="evidence" value="ECO:0007669"/>
    <property type="project" value="TreeGrafter"/>
</dbReference>
<feature type="transmembrane region" description="Helical" evidence="5">
    <location>
        <begin position="83"/>
        <end position="110"/>
    </location>
</feature>
<evidence type="ECO:0000256" key="5">
    <source>
        <dbReference type="SAM" id="Phobius"/>
    </source>
</evidence>
<dbReference type="GO" id="GO:0005886">
    <property type="term" value="C:plasma membrane"/>
    <property type="evidence" value="ECO:0007669"/>
    <property type="project" value="TreeGrafter"/>
</dbReference>
<comment type="subcellular location">
    <subcellularLocation>
        <location evidence="1">Membrane</location>
        <topology evidence="1">Multi-pass membrane protein</topology>
    </subcellularLocation>
</comment>
<evidence type="ECO:0000259" key="6">
    <source>
        <dbReference type="PROSITE" id="PS50850"/>
    </source>
</evidence>
<evidence type="ECO:0000256" key="3">
    <source>
        <dbReference type="ARBA" id="ARBA00022989"/>
    </source>
</evidence>
<dbReference type="InterPro" id="IPR020846">
    <property type="entry name" value="MFS_dom"/>
</dbReference>
<evidence type="ECO:0000256" key="1">
    <source>
        <dbReference type="ARBA" id="ARBA00004141"/>
    </source>
</evidence>
<feature type="transmembrane region" description="Helical" evidence="5">
    <location>
        <begin position="256"/>
        <end position="277"/>
    </location>
</feature>
<feature type="transmembrane region" description="Helical" evidence="5">
    <location>
        <begin position="147"/>
        <end position="165"/>
    </location>
</feature>
<feature type="transmembrane region" description="Helical" evidence="5">
    <location>
        <begin position="20"/>
        <end position="41"/>
    </location>
</feature>
<feature type="transmembrane region" description="Helical" evidence="5">
    <location>
        <begin position="314"/>
        <end position="333"/>
    </location>
</feature>
<feature type="transmembrane region" description="Helical" evidence="5">
    <location>
        <begin position="171"/>
        <end position="189"/>
    </location>
</feature>
<dbReference type="Pfam" id="PF07690">
    <property type="entry name" value="MFS_1"/>
    <property type="match status" value="1"/>
</dbReference>
<dbReference type="InterPro" id="IPR036259">
    <property type="entry name" value="MFS_trans_sf"/>
</dbReference>
<accession>A0A1A9KLN7</accession>
<evidence type="ECO:0000256" key="2">
    <source>
        <dbReference type="ARBA" id="ARBA00022692"/>
    </source>
</evidence>
<dbReference type="PANTHER" id="PTHR23508">
    <property type="entry name" value="CARBOXYLIC ACID TRANSPORTER PROTEIN HOMOLOG"/>
    <property type="match status" value="1"/>
</dbReference>
<protein>
    <submittedName>
        <fullName evidence="7">MFS transporter permease</fullName>
    </submittedName>
</protein>
<name>A0A1A9KLN7_9PSED</name>
<dbReference type="SUPFAM" id="SSF103473">
    <property type="entry name" value="MFS general substrate transporter"/>
    <property type="match status" value="1"/>
</dbReference>
<dbReference type="EMBL" id="CP015878">
    <property type="protein sequence ID" value="ANI18432.1"/>
    <property type="molecule type" value="Genomic_DNA"/>
</dbReference>
<feature type="transmembrane region" description="Helical" evidence="5">
    <location>
        <begin position="223"/>
        <end position="244"/>
    </location>
</feature>
<dbReference type="PROSITE" id="PS50850">
    <property type="entry name" value="MFS"/>
    <property type="match status" value="1"/>
</dbReference>
<feature type="transmembrane region" description="Helical" evidence="5">
    <location>
        <begin position="381"/>
        <end position="399"/>
    </location>
</feature>
<dbReference type="InterPro" id="IPR011701">
    <property type="entry name" value="MFS"/>
</dbReference>
<evidence type="ECO:0000256" key="4">
    <source>
        <dbReference type="ARBA" id="ARBA00023136"/>
    </source>
</evidence>
<feature type="domain" description="Major facilitator superfamily (MFS) profile" evidence="6">
    <location>
        <begin position="17"/>
        <end position="404"/>
    </location>
</feature>
<reference evidence="7 8" key="1">
    <citation type="submission" date="2016-05" db="EMBL/GenBank/DDBJ databases">
        <title>Genome Sequence of Pseudomonas citronellolis Strain SJTE-3, an Estrogens and Persistent Organic Pollutants degradation strain.</title>
        <authorList>
            <person name="Liang R."/>
        </authorList>
    </citation>
    <scope>NUCLEOTIDE SEQUENCE [LARGE SCALE GENOMIC DNA]</scope>
    <source>
        <strain evidence="7 8">SJTE-3</strain>
    </source>
</reference>
<dbReference type="PANTHER" id="PTHR23508:SF10">
    <property type="entry name" value="CARBOXYLIC ACID TRANSPORTER PROTEIN HOMOLOG"/>
    <property type="match status" value="1"/>
</dbReference>
<keyword evidence="3 5" id="KW-1133">Transmembrane helix</keyword>
<evidence type="ECO:0000313" key="8">
    <source>
        <dbReference type="Proteomes" id="UP000077748"/>
    </source>
</evidence>
<gene>
    <name evidence="7" type="ORF">A9C11_11955</name>
</gene>
<dbReference type="Proteomes" id="UP000077748">
    <property type="component" value="Chromosome"/>
</dbReference>
<dbReference type="AlphaFoldDB" id="A0A1A9KLN7"/>
<organism evidence="7 8">
    <name type="scientific">Pseudomonas citronellolis</name>
    <dbReference type="NCBI Taxonomy" id="53408"/>
    <lineage>
        <taxon>Bacteria</taxon>
        <taxon>Pseudomonadati</taxon>
        <taxon>Pseudomonadota</taxon>
        <taxon>Gammaproteobacteria</taxon>
        <taxon>Pseudomonadales</taxon>
        <taxon>Pseudomonadaceae</taxon>
        <taxon>Pseudomonas</taxon>
    </lineage>
</organism>
<sequence>MKDTLGNRPDTSYEWKAVLLLALGFGLVSIDRFMIMPLFPVMMKDLGLDYQDLGLITGILAVTWGCSSLFMGKLSDRLGHRAVIIPAVILFSLLAGCSGLATGLVSLMLIRAVIGAAEGAYTPASIVATLEASRPSRHGLNLGIQQAAMPLFGLALAPLLATQLLHLFDWHWVFAMVMLPGLIVGYLLYKVLRNTDAATAAEHTSTHDAGRHHWRDVFKSRNVPLNILGMMCWLTVLVVLGAFLPNYLLDYLGLSLAQMGYVLSAIGFGGAVGTIVLPSLSDRIGRKPVMVLSVLCGVASLYLLINTGADTSRLFLTLFFTVFFDFGLICLTVGPATTESVPATLMSTASGFVVGIGEIFGGGIAPGLAGYVANHHGIQHTPLLALGAMACGLLVTLCLKETAPLRIGAGLEAT</sequence>
<feature type="transmembrane region" description="Helical" evidence="5">
    <location>
        <begin position="345"/>
        <end position="369"/>
    </location>
</feature>
<feature type="transmembrane region" description="Helical" evidence="5">
    <location>
        <begin position="289"/>
        <end position="308"/>
    </location>
</feature>
<dbReference type="Gene3D" id="1.20.1250.20">
    <property type="entry name" value="MFS general substrate transporter like domains"/>
    <property type="match status" value="2"/>
</dbReference>
<proteinExistence type="predicted"/>
<dbReference type="RefSeq" id="WP_064585029.1">
    <property type="nucleotide sequence ID" value="NZ_CP015878.1"/>
</dbReference>